<feature type="compositionally biased region" description="Basic and acidic residues" evidence="1">
    <location>
        <begin position="387"/>
        <end position="400"/>
    </location>
</feature>
<feature type="region of interest" description="Disordered" evidence="1">
    <location>
        <begin position="387"/>
        <end position="411"/>
    </location>
</feature>
<keyword evidence="3" id="KW-1185">Reference proteome</keyword>
<sequence length="411" mass="46457">MTAATNRLSETVNAASEVQKGRAASSEPSTQTAPVLYQPQSARRKIASGAAYAKSMECDFREWLGGRSVRKNTVSAYCSYLRNYDPGCYRFVGTHISFASKEAGILSVLPSNLFAIGNARVFAYAIKALDNSRSYETKRPRGRSDGFADDHSRLFSAFNKYENFLKERPSRLSENDVRREAEEFRQAFPRIVSMMEDGGTEAFGDPSRLAVTTKRASRTSGAGLPSENPIEEAAGIRLPSATDMKRLFERWLLEDVHLSQTQTKLYSSCLENFDSSMYRYADTRRLLSDPFTGLTSLLPDNLFIISNPRLMSAIERALKQTDNYQKRFDTPDESGNTWRDDRGRMHAATKKYASFLEIRADRMGPENVEKEWRAFRREYLFHGTSDIRGEQDTDRHDIGRGDGYATEGEEA</sequence>
<dbReference type="Proteomes" id="UP000216725">
    <property type="component" value="Unassembled WGS sequence"/>
</dbReference>
<feature type="compositionally biased region" description="Polar residues" evidence="1">
    <location>
        <begin position="1"/>
        <end position="16"/>
    </location>
</feature>
<dbReference type="OrthoDB" id="9956378at2"/>
<dbReference type="RefSeq" id="WP_094660851.1">
    <property type="nucleotide sequence ID" value="NZ_MWWR01000007.1"/>
</dbReference>
<comment type="caution">
    <text evidence="2">The sequence shown here is derived from an EMBL/GenBank/DDBJ whole genome shotgun (WGS) entry which is preliminary data.</text>
</comment>
<evidence type="ECO:0000313" key="2">
    <source>
        <dbReference type="EMBL" id="OZG51640.1"/>
    </source>
</evidence>
<dbReference type="AlphaFoldDB" id="A0A261EXP0"/>
<dbReference type="EMBL" id="MWWR01000007">
    <property type="protein sequence ID" value="OZG51640.1"/>
    <property type="molecule type" value="Genomic_DNA"/>
</dbReference>
<organism evidence="2 3">
    <name type="scientific">Pseudoscardovia radai</name>
    <dbReference type="NCBI Taxonomy" id="987066"/>
    <lineage>
        <taxon>Bacteria</taxon>
        <taxon>Bacillati</taxon>
        <taxon>Actinomycetota</taxon>
        <taxon>Actinomycetes</taxon>
        <taxon>Bifidobacteriales</taxon>
        <taxon>Bifidobacteriaceae</taxon>
        <taxon>Pseudoscardovia</taxon>
    </lineage>
</organism>
<feature type="region of interest" description="Disordered" evidence="1">
    <location>
        <begin position="1"/>
        <end position="35"/>
    </location>
</feature>
<protein>
    <submittedName>
        <fullName evidence="2">Uncharacterized protein</fullName>
    </submittedName>
</protein>
<feature type="compositionally biased region" description="Polar residues" evidence="1">
    <location>
        <begin position="26"/>
        <end position="35"/>
    </location>
</feature>
<proteinExistence type="predicted"/>
<name>A0A261EXP0_9BIFI</name>
<evidence type="ECO:0000256" key="1">
    <source>
        <dbReference type="SAM" id="MobiDB-lite"/>
    </source>
</evidence>
<evidence type="ECO:0000313" key="3">
    <source>
        <dbReference type="Proteomes" id="UP000216725"/>
    </source>
</evidence>
<accession>A0A261EXP0</accession>
<reference evidence="2 3" key="1">
    <citation type="journal article" date="2017" name="BMC Genomics">
        <title>Comparative genomic and phylogenomic analyses of the Bifidobacteriaceae family.</title>
        <authorList>
            <person name="Lugli G.A."/>
            <person name="Milani C."/>
            <person name="Turroni F."/>
            <person name="Duranti S."/>
            <person name="Mancabelli L."/>
            <person name="Mangifesta M."/>
            <person name="Ferrario C."/>
            <person name="Modesto M."/>
            <person name="Mattarelli P."/>
            <person name="Jiri K."/>
            <person name="van Sinderen D."/>
            <person name="Ventura M."/>
        </authorList>
    </citation>
    <scope>NUCLEOTIDE SEQUENCE [LARGE SCALE GENOMIC DNA]</scope>
    <source>
        <strain evidence="2 3">DSM 24742</strain>
    </source>
</reference>
<gene>
    <name evidence="2" type="ORF">PSRA_1037</name>
</gene>